<name>A0A1H1U990_BRESA</name>
<feature type="chain" id="PRO_5039407857" description="DUF4352 domain-containing protein" evidence="2">
    <location>
        <begin position="22"/>
        <end position="225"/>
    </location>
</feature>
<proteinExistence type="predicted"/>
<dbReference type="AlphaFoldDB" id="A0A1H1U990"/>
<reference evidence="3" key="1">
    <citation type="submission" date="2016-10" db="EMBL/GenBank/DDBJ databases">
        <authorList>
            <person name="Varghese N."/>
            <person name="Submissions S."/>
        </authorList>
    </citation>
    <scope>NUCLEOTIDE SEQUENCE [LARGE SCALE GENOMIC DNA]</scope>
    <source>
        <strain evidence="3">DSM 22082</strain>
    </source>
</reference>
<organism evidence="3 4">
    <name type="scientific">Brevibacterium sandarakinum</name>
    <dbReference type="NCBI Taxonomy" id="629680"/>
    <lineage>
        <taxon>Bacteria</taxon>
        <taxon>Bacillati</taxon>
        <taxon>Actinomycetota</taxon>
        <taxon>Actinomycetes</taxon>
        <taxon>Micrococcales</taxon>
        <taxon>Brevibacteriaceae</taxon>
        <taxon>Brevibacterium</taxon>
    </lineage>
</organism>
<evidence type="ECO:0000313" key="4">
    <source>
        <dbReference type="Proteomes" id="UP000199700"/>
    </source>
</evidence>
<feature type="compositionally biased region" description="Low complexity" evidence="1">
    <location>
        <begin position="65"/>
        <end position="74"/>
    </location>
</feature>
<feature type="signal peptide" evidence="2">
    <location>
        <begin position="1"/>
        <end position="21"/>
    </location>
</feature>
<gene>
    <name evidence="3" type="ORF">SAMN04489751_2607</name>
</gene>
<keyword evidence="2" id="KW-0732">Signal</keyword>
<dbReference type="EMBL" id="LT629739">
    <property type="protein sequence ID" value="SDS69078.1"/>
    <property type="molecule type" value="Genomic_DNA"/>
</dbReference>
<dbReference type="PROSITE" id="PS51257">
    <property type="entry name" value="PROKAR_LIPOPROTEIN"/>
    <property type="match status" value="1"/>
</dbReference>
<evidence type="ECO:0000256" key="2">
    <source>
        <dbReference type="SAM" id="SignalP"/>
    </source>
</evidence>
<feature type="compositionally biased region" description="Low complexity" evidence="1">
    <location>
        <begin position="32"/>
        <end position="45"/>
    </location>
</feature>
<feature type="compositionally biased region" description="Acidic residues" evidence="1">
    <location>
        <begin position="51"/>
        <end position="64"/>
    </location>
</feature>
<feature type="region of interest" description="Disordered" evidence="1">
    <location>
        <begin position="32"/>
        <end position="79"/>
    </location>
</feature>
<dbReference type="OrthoDB" id="3783199at2"/>
<keyword evidence="4" id="KW-1185">Reference proteome</keyword>
<dbReference type="Proteomes" id="UP000199700">
    <property type="component" value="Chromosome"/>
</dbReference>
<evidence type="ECO:0000313" key="3">
    <source>
        <dbReference type="EMBL" id="SDS69078.1"/>
    </source>
</evidence>
<sequence>MNRTGRHSARILTQSSALAFAAVLALSACGTEDPAAGEAPDDAAPSQEQNEALEAEETPEETAEPESTGAAVEGAEAEGTEVKVGAEFTDKETGDVVTIVSAVRNNPTEFYEAADNPDGEMVYIEVKVVPGKSYGGTISASDFYLDSAGEETNYAASAKDELEAAGYEYFERAPRRDGEHTGYIPIYVSETAAELKGSYIRPEAKVIGEDKKVPEFKSEFEVPAA</sequence>
<evidence type="ECO:0000256" key="1">
    <source>
        <dbReference type="SAM" id="MobiDB-lite"/>
    </source>
</evidence>
<accession>A0A1H1U990</accession>
<protein>
    <recommendedName>
        <fullName evidence="5">DUF4352 domain-containing protein</fullName>
    </recommendedName>
</protein>
<evidence type="ECO:0008006" key="5">
    <source>
        <dbReference type="Google" id="ProtNLM"/>
    </source>
</evidence>